<comment type="caution">
    <text evidence="2">The sequence shown here is derived from an EMBL/GenBank/DDBJ whole genome shotgun (WGS) entry which is preliminary data.</text>
</comment>
<dbReference type="GO" id="GO:0016705">
    <property type="term" value="F:oxidoreductase activity, acting on paired donors, with incorporation or reduction of molecular oxygen"/>
    <property type="evidence" value="ECO:0007669"/>
    <property type="project" value="InterPro"/>
</dbReference>
<dbReference type="Proteomes" id="UP000789375">
    <property type="component" value="Unassembled WGS sequence"/>
</dbReference>
<reference evidence="2" key="1">
    <citation type="submission" date="2021-06" db="EMBL/GenBank/DDBJ databases">
        <authorList>
            <person name="Kallberg Y."/>
            <person name="Tangrot J."/>
            <person name="Rosling A."/>
        </authorList>
    </citation>
    <scope>NUCLEOTIDE SEQUENCE</scope>
    <source>
        <strain evidence="2">87-6 pot B 2015</strain>
    </source>
</reference>
<feature type="non-terminal residue" evidence="2">
    <location>
        <position position="119"/>
    </location>
</feature>
<evidence type="ECO:0000256" key="1">
    <source>
        <dbReference type="SAM" id="Phobius"/>
    </source>
</evidence>
<gene>
    <name evidence="2" type="ORF">FMOSSE_LOCUS15738</name>
</gene>
<evidence type="ECO:0000313" key="3">
    <source>
        <dbReference type="Proteomes" id="UP000789375"/>
    </source>
</evidence>
<sequence>MPSLFLTMTTMDWITVSSMVIGAYVLRYYYNYFTRKNPLPGPIPFPFVGNLLQLGLDIPKVARHLDLKYGNISEAYFGSQRSIFVSGLDCVEKICSPNTSIKNNSFMYRIPPNEGFYEI</sequence>
<dbReference type="Pfam" id="PF00067">
    <property type="entry name" value="p450"/>
    <property type="match status" value="1"/>
</dbReference>
<evidence type="ECO:0000313" key="2">
    <source>
        <dbReference type="EMBL" id="CAG8732985.1"/>
    </source>
</evidence>
<dbReference type="InterPro" id="IPR036396">
    <property type="entry name" value="Cyt_P450_sf"/>
</dbReference>
<dbReference type="PANTHER" id="PTHR24301:SF2">
    <property type="entry name" value="THROMBOXANE-A SYNTHASE"/>
    <property type="match status" value="1"/>
</dbReference>
<dbReference type="InterPro" id="IPR001128">
    <property type="entry name" value="Cyt_P450"/>
</dbReference>
<feature type="transmembrane region" description="Helical" evidence="1">
    <location>
        <begin position="12"/>
        <end position="30"/>
    </location>
</feature>
<keyword evidence="1" id="KW-0472">Membrane</keyword>
<dbReference type="GO" id="GO:0020037">
    <property type="term" value="F:heme binding"/>
    <property type="evidence" value="ECO:0007669"/>
    <property type="project" value="InterPro"/>
</dbReference>
<dbReference type="SUPFAM" id="SSF48264">
    <property type="entry name" value="Cytochrome P450"/>
    <property type="match status" value="1"/>
</dbReference>
<feature type="non-terminal residue" evidence="2">
    <location>
        <position position="1"/>
    </location>
</feature>
<name>A0A9N9IGA9_FUNMO</name>
<organism evidence="2 3">
    <name type="scientific">Funneliformis mosseae</name>
    <name type="common">Endomycorrhizal fungus</name>
    <name type="synonym">Glomus mosseae</name>
    <dbReference type="NCBI Taxonomy" id="27381"/>
    <lineage>
        <taxon>Eukaryota</taxon>
        <taxon>Fungi</taxon>
        <taxon>Fungi incertae sedis</taxon>
        <taxon>Mucoromycota</taxon>
        <taxon>Glomeromycotina</taxon>
        <taxon>Glomeromycetes</taxon>
        <taxon>Glomerales</taxon>
        <taxon>Glomeraceae</taxon>
        <taxon>Funneliformis</taxon>
    </lineage>
</organism>
<keyword evidence="1" id="KW-0812">Transmembrane</keyword>
<accession>A0A9N9IGA9</accession>
<dbReference type="AlphaFoldDB" id="A0A9N9IGA9"/>
<dbReference type="EMBL" id="CAJVPP010017566">
    <property type="protein sequence ID" value="CAG8732985.1"/>
    <property type="molecule type" value="Genomic_DNA"/>
</dbReference>
<protein>
    <submittedName>
        <fullName evidence="2">7379_t:CDS:1</fullName>
    </submittedName>
</protein>
<dbReference type="GO" id="GO:0005506">
    <property type="term" value="F:iron ion binding"/>
    <property type="evidence" value="ECO:0007669"/>
    <property type="project" value="InterPro"/>
</dbReference>
<dbReference type="PANTHER" id="PTHR24301">
    <property type="entry name" value="THROMBOXANE-A SYNTHASE"/>
    <property type="match status" value="1"/>
</dbReference>
<keyword evidence="1" id="KW-1133">Transmembrane helix</keyword>
<proteinExistence type="predicted"/>
<dbReference type="Gene3D" id="1.10.630.10">
    <property type="entry name" value="Cytochrome P450"/>
    <property type="match status" value="1"/>
</dbReference>
<dbReference type="GO" id="GO:0004497">
    <property type="term" value="F:monooxygenase activity"/>
    <property type="evidence" value="ECO:0007669"/>
    <property type="project" value="InterPro"/>
</dbReference>
<keyword evidence="3" id="KW-1185">Reference proteome</keyword>